<feature type="compositionally biased region" description="Polar residues" evidence="1">
    <location>
        <begin position="84"/>
        <end position="95"/>
    </location>
</feature>
<evidence type="ECO:0000313" key="2">
    <source>
        <dbReference type="EMBL" id="VDP33716.1"/>
    </source>
</evidence>
<organism evidence="4">
    <name type="scientific">Soboliphyme baturini</name>
    <dbReference type="NCBI Taxonomy" id="241478"/>
    <lineage>
        <taxon>Eukaryota</taxon>
        <taxon>Metazoa</taxon>
        <taxon>Ecdysozoa</taxon>
        <taxon>Nematoda</taxon>
        <taxon>Enoplea</taxon>
        <taxon>Dorylaimia</taxon>
        <taxon>Dioctophymatida</taxon>
        <taxon>Dioctophymatoidea</taxon>
        <taxon>Soboliphymatidae</taxon>
        <taxon>Soboliphyme</taxon>
    </lineage>
</organism>
<evidence type="ECO:0000313" key="4">
    <source>
        <dbReference type="WBParaSite" id="SBAD_0001104601-mRNA-1"/>
    </source>
</evidence>
<protein>
    <submittedName>
        <fullName evidence="2 4">Uncharacterized protein</fullName>
    </submittedName>
</protein>
<dbReference type="AlphaFoldDB" id="A0A183J477"/>
<proteinExistence type="predicted"/>
<reference evidence="2 3" key="2">
    <citation type="submission" date="2018-11" db="EMBL/GenBank/DDBJ databases">
        <authorList>
            <consortium name="Pathogen Informatics"/>
        </authorList>
    </citation>
    <scope>NUCLEOTIDE SEQUENCE [LARGE SCALE GENOMIC DNA]</scope>
</reference>
<accession>A0A183J477</accession>
<gene>
    <name evidence="2" type="ORF">SBAD_LOCUS10675</name>
</gene>
<dbReference type="InterPro" id="IPR036915">
    <property type="entry name" value="Cyclin-like_sf"/>
</dbReference>
<reference evidence="4" key="1">
    <citation type="submission" date="2016-06" db="UniProtKB">
        <authorList>
            <consortium name="WormBaseParasite"/>
        </authorList>
    </citation>
    <scope>IDENTIFICATION</scope>
</reference>
<evidence type="ECO:0000313" key="3">
    <source>
        <dbReference type="Proteomes" id="UP000270296"/>
    </source>
</evidence>
<dbReference type="WBParaSite" id="SBAD_0001104601-mRNA-1">
    <property type="protein sequence ID" value="SBAD_0001104601-mRNA-1"/>
    <property type="gene ID" value="SBAD_0001104601"/>
</dbReference>
<sequence>MAPFAQVINEFAVSSPKYFNDVPVDDVHNIQIHNFDLTLLDRSQMLQQEMARQSHTSPVLVVSPSFGYCFPTPPPSEERPRLNKSFNASKTPFAD</sequence>
<dbReference type="Gene3D" id="1.10.472.10">
    <property type="entry name" value="Cyclin-like"/>
    <property type="match status" value="1"/>
</dbReference>
<dbReference type="EMBL" id="UZAM01014401">
    <property type="protein sequence ID" value="VDP33716.1"/>
    <property type="molecule type" value="Genomic_DNA"/>
</dbReference>
<keyword evidence="3" id="KW-1185">Reference proteome</keyword>
<evidence type="ECO:0000256" key="1">
    <source>
        <dbReference type="SAM" id="MobiDB-lite"/>
    </source>
</evidence>
<dbReference type="SUPFAM" id="SSF47954">
    <property type="entry name" value="Cyclin-like"/>
    <property type="match status" value="1"/>
</dbReference>
<dbReference type="Proteomes" id="UP000270296">
    <property type="component" value="Unassembled WGS sequence"/>
</dbReference>
<feature type="region of interest" description="Disordered" evidence="1">
    <location>
        <begin position="72"/>
        <end position="95"/>
    </location>
</feature>
<dbReference type="OrthoDB" id="10606179at2759"/>
<name>A0A183J477_9BILA</name>